<accession>X1IV42</accession>
<dbReference type="AlphaFoldDB" id="X1IV42"/>
<organism evidence="1">
    <name type="scientific">marine sediment metagenome</name>
    <dbReference type="NCBI Taxonomy" id="412755"/>
    <lineage>
        <taxon>unclassified sequences</taxon>
        <taxon>metagenomes</taxon>
        <taxon>ecological metagenomes</taxon>
    </lineage>
</organism>
<proteinExistence type="predicted"/>
<sequence>MSENLTNVAWKCRECREVTYHPSAKEGDPEIQIRTGTLAFWTRL</sequence>
<name>X1IV42_9ZZZZ</name>
<reference evidence="1" key="1">
    <citation type="journal article" date="2014" name="Front. Microbiol.">
        <title>High frequency of phylogenetically diverse reductive dehalogenase-homologous genes in deep subseafloor sedimentary metagenomes.</title>
        <authorList>
            <person name="Kawai M."/>
            <person name="Futagami T."/>
            <person name="Toyoda A."/>
            <person name="Takaki Y."/>
            <person name="Nishi S."/>
            <person name="Hori S."/>
            <person name="Arai W."/>
            <person name="Tsubouchi T."/>
            <person name="Morono Y."/>
            <person name="Uchiyama I."/>
            <person name="Ito T."/>
            <person name="Fujiyama A."/>
            <person name="Inagaki F."/>
            <person name="Takami H."/>
        </authorList>
    </citation>
    <scope>NUCLEOTIDE SEQUENCE</scope>
    <source>
        <strain evidence="1">Expedition CK06-06</strain>
    </source>
</reference>
<dbReference type="EMBL" id="BARU01027339">
    <property type="protein sequence ID" value="GAH73135.1"/>
    <property type="molecule type" value="Genomic_DNA"/>
</dbReference>
<gene>
    <name evidence="1" type="ORF">S03H2_43774</name>
</gene>
<comment type="caution">
    <text evidence="1">The sequence shown here is derived from an EMBL/GenBank/DDBJ whole genome shotgun (WGS) entry which is preliminary data.</text>
</comment>
<evidence type="ECO:0000313" key="1">
    <source>
        <dbReference type="EMBL" id="GAH73135.1"/>
    </source>
</evidence>
<protein>
    <submittedName>
        <fullName evidence="1">Uncharacterized protein</fullName>
    </submittedName>
</protein>